<organism evidence="8 9">
    <name type="scientific">Mariprofundus micogutta</name>
    <dbReference type="NCBI Taxonomy" id="1921010"/>
    <lineage>
        <taxon>Bacteria</taxon>
        <taxon>Pseudomonadati</taxon>
        <taxon>Pseudomonadota</taxon>
        <taxon>Candidatius Mariprofundia</taxon>
        <taxon>Mariprofundales</taxon>
        <taxon>Mariprofundaceae</taxon>
        <taxon>Mariprofundus</taxon>
    </lineage>
</organism>
<dbReference type="Pfam" id="PF12848">
    <property type="entry name" value="ABC_tran_Xtn"/>
    <property type="match status" value="1"/>
</dbReference>
<keyword evidence="2" id="KW-0547">Nucleotide-binding</keyword>
<evidence type="ECO:0000256" key="3">
    <source>
        <dbReference type="ARBA" id="ARBA00022840"/>
    </source>
</evidence>
<dbReference type="AlphaFoldDB" id="A0A1L8CRA8"/>
<dbReference type="InterPro" id="IPR050611">
    <property type="entry name" value="ABCF"/>
</dbReference>
<dbReference type="SMART" id="SM00382">
    <property type="entry name" value="AAA"/>
    <property type="match status" value="2"/>
</dbReference>
<evidence type="ECO:0000313" key="8">
    <source>
        <dbReference type="EMBL" id="GAV21437.1"/>
    </source>
</evidence>
<feature type="domain" description="ABC transporter" evidence="7">
    <location>
        <begin position="313"/>
        <end position="527"/>
    </location>
</feature>
<dbReference type="Proteomes" id="UP000231632">
    <property type="component" value="Unassembled WGS sequence"/>
</dbReference>
<protein>
    <recommendedName>
        <fullName evidence="5">Probable ATP-binding protein YheS</fullName>
    </recommendedName>
</protein>
<keyword evidence="1" id="KW-0677">Repeat</keyword>
<dbReference type="RefSeq" id="WP_072660728.1">
    <property type="nucleotide sequence ID" value="NZ_BDFD01000034.1"/>
</dbReference>
<evidence type="ECO:0000256" key="1">
    <source>
        <dbReference type="ARBA" id="ARBA00022737"/>
    </source>
</evidence>
<dbReference type="InterPro" id="IPR032781">
    <property type="entry name" value="ABC_tran_Xtn"/>
</dbReference>
<dbReference type="FunFam" id="3.40.50.300:FF:000011">
    <property type="entry name" value="Putative ABC transporter ATP-binding component"/>
    <property type="match status" value="1"/>
</dbReference>
<keyword evidence="9" id="KW-1185">Reference proteome</keyword>
<comment type="similarity">
    <text evidence="4">Belongs to the ABC transporter superfamily. ABCF family. YheS subfamily.</text>
</comment>
<dbReference type="PANTHER" id="PTHR19211:SF14">
    <property type="entry name" value="ATP-BINDING CASSETTE SUB-FAMILY F MEMBER 1"/>
    <property type="match status" value="1"/>
</dbReference>
<dbReference type="OrthoDB" id="6130096at2"/>
<dbReference type="CDD" id="cd03221">
    <property type="entry name" value="ABCF_EF-3"/>
    <property type="match status" value="2"/>
</dbReference>
<evidence type="ECO:0000256" key="4">
    <source>
        <dbReference type="ARBA" id="ARBA00061571"/>
    </source>
</evidence>
<dbReference type="SUPFAM" id="SSF52540">
    <property type="entry name" value="P-loop containing nucleoside triphosphate hydrolases"/>
    <property type="match status" value="2"/>
</dbReference>
<dbReference type="STRING" id="1921010.MMIC_P2426"/>
<dbReference type="InterPro" id="IPR017871">
    <property type="entry name" value="ABC_transporter-like_CS"/>
</dbReference>
<evidence type="ECO:0000256" key="2">
    <source>
        <dbReference type="ARBA" id="ARBA00022741"/>
    </source>
</evidence>
<dbReference type="GO" id="GO:0016887">
    <property type="term" value="F:ATP hydrolysis activity"/>
    <property type="evidence" value="ECO:0007669"/>
    <property type="project" value="InterPro"/>
</dbReference>
<dbReference type="FunFam" id="3.40.50.300:FF:002053">
    <property type="entry name" value="ABC transporter ATP-binding protein"/>
    <property type="match status" value="1"/>
</dbReference>
<dbReference type="PROSITE" id="PS50893">
    <property type="entry name" value="ABC_TRANSPORTER_2"/>
    <property type="match status" value="2"/>
</dbReference>
<dbReference type="EMBL" id="BDFD01000034">
    <property type="protein sequence ID" value="GAV21437.1"/>
    <property type="molecule type" value="Genomic_DNA"/>
</dbReference>
<comment type="caution">
    <text evidence="8">The sequence shown here is derived from an EMBL/GenBank/DDBJ whole genome shotgun (WGS) entry which is preliminary data.</text>
</comment>
<reference evidence="8 9" key="1">
    <citation type="journal article" date="2017" name="Arch. Microbiol.">
        <title>Mariprofundus micogutta sp. nov., a novel iron-oxidizing zetaproteobacterium isolated from a deep-sea hydrothermal field at the Bayonnaise knoll of the Izu-Ogasawara arc, and a description of Mariprofundales ord. nov. and Zetaproteobacteria classis nov.</title>
        <authorList>
            <person name="Makita H."/>
            <person name="Tanaka E."/>
            <person name="Mitsunobu S."/>
            <person name="Miyazaki M."/>
            <person name="Nunoura T."/>
            <person name="Uematsu K."/>
            <person name="Takaki Y."/>
            <person name="Nishi S."/>
            <person name="Shimamura S."/>
            <person name="Takai K."/>
        </authorList>
    </citation>
    <scope>NUCLEOTIDE SEQUENCE [LARGE SCALE GENOMIC DNA]</scope>
    <source>
        <strain evidence="8 9">ET2</strain>
    </source>
</reference>
<dbReference type="PANTHER" id="PTHR19211">
    <property type="entry name" value="ATP-BINDING TRANSPORT PROTEIN-RELATED"/>
    <property type="match status" value="1"/>
</dbReference>
<evidence type="ECO:0000256" key="5">
    <source>
        <dbReference type="ARBA" id="ARBA00069073"/>
    </source>
</evidence>
<gene>
    <name evidence="8" type="ORF">MMIC_P2426</name>
</gene>
<dbReference type="Gene3D" id="3.40.50.300">
    <property type="entry name" value="P-loop containing nucleotide triphosphate hydrolases"/>
    <property type="match status" value="2"/>
</dbReference>
<name>A0A1L8CRA8_9PROT</name>
<dbReference type="GO" id="GO:0005524">
    <property type="term" value="F:ATP binding"/>
    <property type="evidence" value="ECO:0007669"/>
    <property type="project" value="UniProtKB-KW"/>
</dbReference>
<dbReference type="Pfam" id="PF00005">
    <property type="entry name" value="ABC_tran"/>
    <property type="match status" value="2"/>
</dbReference>
<dbReference type="InterPro" id="IPR003593">
    <property type="entry name" value="AAA+_ATPase"/>
</dbReference>
<dbReference type="InterPro" id="IPR003439">
    <property type="entry name" value="ABC_transporter-like_ATP-bd"/>
</dbReference>
<keyword evidence="3 8" id="KW-0067">ATP-binding</keyword>
<proteinExistence type="inferred from homology"/>
<evidence type="ECO:0000313" key="9">
    <source>
        <dbReference type="Proteomes" id="UP000231632"/>
    </source>
</evidence>
<dbReference type="InterPro" id="IPR027417">
    <property type="entry name" value="P-loop_NTPase"/>
</dbReference>
<sequence length="624" mass="69760">MLYFDKVTLRRGAKLLFRDASMTIHSGHKVGITGANGTGKSSLFALIQGALDVDDGHFSMEKNIAIAHVAQETPALNLPAIEYVMQGDPELTQLQQQIAQAEADNDGVRLAELHERFATIDGYAAHARAAGLMHGLGFAVGTEHNPVASFSGGWRMRLNLGHALFCRSDLLLLDEPTNHLDLEAVVWLEKWLRSYQGALLLISHDRDFLDRCVNQIAYVEHEQLTMYRGNYTAFEHMRAEKLALQQASYVKQQKQVAHMTSFINRFKAKATKATQAQSRIKALERMQMIAPAHIDSPFSFAFKHPGGIPNPLLRLNKADAGYGDTTILNNVSFSLLPGERIGLLGPNGEGKSTLIKLLAGELQAQKGQCDQAKDLSIGYFAQHQLEQLHGELTPLQHLQMLDESLSEKEARLFLGGFDFRGDMALSPVAPFSGGEKARLVLALIVYMQPNLLLLDEPTNHLDLEMRHALSMALQSFEGAMVLVSHDRHLLRTVCDSLMLVSAGQVDLFNGDLDEYSKWLLEQRNEENIATSTPSRKDDRRAKAEQRKLLQPLRNKIKKLEAELEKLHDMKFKLDEQLADPKLYESGSGDLLKQLSIEHSQLEKTLQNTEEAWMDSCEELENAIQ</sequence>
<evidence type="ECO:0000259" key="7">
    <source>
        <dbReference type="PROSITE" id="PS50893"/>
    </source>
</evidence>
<feature type="domain" description="ABC transporter" evidence="7">
    <location>
        <begin position="2"/>
        <end position="246"/>
    </location>
</feature>
<dbReference type="PROSITE" id="PS00211">
    <property type="entry name" value="ABC_TRANSPORTER_1"/>
    <property type="match status" value="1"/>
</dbReference>
<feature type="region of interest" description="Disordered" evidence="6">
    <location>
        <begin position="528"/>
        <end position="547"/>
    </location>
</feature>
<evidence type="ECO:0000256" key="6">
    <source>
        <dbReference type="SAM" id="MobiDB-lite"/>
    </source>
</evidence>
<accession>A0A1L8CRA8</accession>
<feature type="compositionally biased region" description="Basic and acidic residues" evidence="6">
    <location>
        <begin position="534"/>
        <end position="547"/>
    </location>
</feature>